<protein>
    <recommendedName>
        <fullName evidence="6">PetM family of cytochrome b6f complex subunit 7</fullName>
    </recommendedName>
</protein>
<evidence type="ECO:0000313" key="2">
    <source>
        <dbReference type="EMBL" id="MBB5052225.1"/>
    </source>
</evidence>
<proteinExistence type="predicted"/>
<dbReference type="STRING" id="211460.YH63_12605"/>
<sequence length="105" mass="11852">MIRGFFRLIGLFLLVIGFLSLVYDGARTIADQTLRITRLGELWNDINQASQQSFQAMVEGVSPLLWNSVMKLLLNQPAWAVMGILGILLMLLFRPSKPLIGYSRN</sequence>
<organism evidence="3 4">
    <name type="scientific">Afipia massiliensis</name>
    <dbReference type="NCBI Taxonomy" id="211460"/>
    <lineage>
        <taxon>Bacteria</taxon>
        <taxon>Pseudomonadati</taxon>
        <taxon>Pseudomonadota</taxon>
        <taxon>Alphaproteobacteria</taxon>
        <taxon>Hyphomicrobiales</taxon>
        <taxon>Nitrobacteraceae</taxon>
        <taxon>Afipia</taxon>
    </lineage>
</organism>
<evidence type="ECO:0000313" key="5">
    <source>
        <dbReference type="Proteomes" id="UP000521227"/>
    </source>
</evidence>
<dbReference type="RefSeq" id="WP_046828335.1">
    <property type="nucleotide sequence ID" value="NZ_JACHIJ010000003.1"/>
</dbReference>
<feature type="transmembrane region" description="Helical" evidence="1">
    <location>
        <begin position="73"/>
        <end position="93"/>
    </location>
</feature>
<dbReference type="Proteomes" id="UP000521227">
    <property type="component" value="Unassembled WGS sequence"/>
</dbReference>
<evidence type="ECO:0008006" key="6">
    <source>
        <dbReference type="Google" id="ProtNLM"/>
    </source>
</evidence>
<name>A0A4U6BLF1_9BRAD</name>
<reference evidence="3 4" key="1">
    <citation type="submission" date="2019-04" db="EMBL/GenBank/DDBJ databases">
        <title>Whole genome sequencing of cave bacteria.</title>
        <authorList>
            <person name="Gan H.M."/>
            <person name="Barton H."/>
            <person name="Savka M.A."/>
        </authorList>
    </citation>
    <scope>NUCLEOTIDE SEQUENCE [LARGE SCALE GENOMIC DNA]</scope>
    <source>
        <strain evidence="3 4">LC387</strain>
    </source>
</reference>
<keyword evidence="1" id="KW-1133">Transmembrane helix</keyword>
<dbReference type="EMBL" id="JACHIJ010000003">
    <property type="protein sequence ID" value="MBB5052225.1"/>
    <property type="molecule type" value="Genomic_DNA"/>
</dbReference>
<gene>
    <name evidence="2" type="ORF">HNQ36_002199</name>
    <name evidence="3" type="ORF">YH63_006325</name>
</gene>
<evidence type="ECO:0000313" key="4">
    <source>
        <dbReference type="Proteomes" id="UP000034832"/>
    </source>
</evidence>
<evidence type="ECO:0000256" key="1">
    <source>
        <dbReference type="SAM" id="Phobius"/>
    </source>
</evidence>
<dbReference type="OrthoDB" id="8139648at2"/>
<accession>A0A4U6BLF1</accession>
<dbReference type="Proteomes" id="UP000034832">
    <property type="component" value="Unassembled WGS sequence"/>
</dbReference>
<keyword evidence="1" id="KW-0472">Membrane</keyword>
<reference evidence="2 5" key="2">
    <citation type="submission" date="2020-08" db="EMBL/GenBank/DDBJ databases">
        <title>Genomic Encyclopedia of Type Strains, Phase IV (KMG-IV): sequencing the most valuable type-strain genomes for metagenomic binning, comparative biology and taxonomic classification.</title>
        <authorList>
            <person name="Goeker M."/>
        </authorList>
    </citation>
    <scope>NUCLEOTIDE SEQUENCE [LARGE SCALE GENOMIC DNA]</scope>
    <source>
        <strain evidence="2 5">DSM 17498</strain>
    </source>
</reference>
<evidence type="ECO:0000313" key="3">
    <source>
        <dbReference type="EMBL" id="TKT71052.1"/>
    </source>
</evidence>
<comment type="caution">
    <text evidence="3">The sequence shown here is derived from an EMBL/GenBank/DDBJ whole genome shotgun (WGS) entry which is preliminary data.</text>
</comment>
<dbReference type="AlphaFoldDB" id="A0A4U6BLF1"/>
<keyword evidence="4" id="KW-1185">Reference proteome</keyword>
<dbReference type="EMBL" id="LBIA02000001">
    <property type="protein sequence ID" value="TKT71052.1"/>
    <property type="molecule type" value="Genomic_DNA"/>
</dbReference>
<keyword evidence="1" id="KW-0812">Transmembrane</keyword>